<reference evidence="1 2" key="1">
    <citation type="submission" date="2018-11" db="EMBL/GenBank/DDBJ databases">
        <title>Genomes From Bacteria Associated with the Canine Oral Cavity: a Test Case for Automated Genome-Based Taxonomic Assignment.</title>
        <authorList>
            <person name="Coil D.A."/>
            <person name="Jospin G."/>
            <person name="Darling A.E."/>
            <person name="Wallis C."/>
            <person name="Davis I.J."/>
            <person name="Harris S."/>
            <person name="Eisen J.A."/>
            <person name="Holcombe L.J."/>
            <person name="O'Flynn C."/>
        </authorList>
    </citation>
    <scope>NUCLEOTIDE SEQUENCE [LARGE SCALE GENOMIC DNA]</scope>
    <source>
        <strain evidence="1 2">OH887_COT-365</strain>
    </source>
</reference>
<name>A0A3P1T6U0_9ACTN</name>
<protein>
    <submittedName>
        <fullName evidence="1">Uncharacterized protein</fullName>
    </submittedName>
</protein>
<dbReference type="OrthoDB" id="3267974at2"/>
<evidence type="ECO:0000313" key="2">
    <source>
        <dbReference type="Proteomes" id="UP000280819"/>
    </source>
</evidence>
<dbReference type="AlphaFoldDB" id="A0A3P1T6U0"/>
<proteinExistence type="predicted"/>
<dbReference type="Proteomes" id="UP000280819">
    <property type="component" value="Unassembled WGS sequence"/>
</dbReference>
<organism evidence="1 2">
    <name type="scientific">Arachnia propionica</name>
    <dbReference type="NCBI Taxonomy" id="1750"/>
    <lineage>
        <taxon>Bacteria</taxon>
        <taxon>Bacillati</taxon>
        <taxon>Actinomycetota</taxon>
        <taxon>Actinomycetes</taxon>
        <taxon>Propionibacteriales</taxon>
        <taxon>Propionibacteriaceae</taxon>
        <taxon>Arachnia</taxon>
    </lineage>
</organism>
<sequence length="66" mass="7022">MSRAAATVSLCQGHDAVERVAFADAALGAAGHEVTDPVLRALLKRVAREELTVVEAIAEMRRHVQG</sequence>
<evidence type="ECO:0000313" key="1">
    <source>
        <dbReference type="EMBL" id="RRD05162.1"/>
    </source>
</evidence>
<accession>A0A3P1T6U0</accession>
<comment type="caution">
    <text evidence="1">The sequence shown here is derived from an EMBL/GenBank/DDBJ whole genome shotgun (WGS) entry which is preliminary data.</text>
</comment>
<gene>
    <name evidence="1" type="ORF">EII34_07420</name>
</gene>
<dbReference type="EMBL" id="RQZG01000007">
    <property type="protein sequence ID" value="RRD05162.1"/>
    <property type="molecule type" value="Genomic_DNA"/>
</dbReference>